<dbReference type="PANTHER" id="PTHR47816:SF4">
    <property type="entry name" value="RIBOSOMAL RNA SMALL SUBUNIT METHYLTRANSFERASE C"/>
    <property type="match status" value="1"/>
</dbReference>
<dbReference type="SUPFAM" id="SSF53335">
    <property type="entry name" value="S-adenosyl-L-methionine-dependent methyltransferases"/>
    <property type="match status" value="1"/>
</dbReference>
<dbReference type="Gene3D" id="3.40.50.150">
    <property type="entry name" value="Vaccinia Virus protein VP39"/>
    <property type="match status" value="1"/>
</dbReference>
<evidence type="ECO:0000313" key="7">
    <source>
        <dbReference type="EMBL" id="SHF94252.1"/>
    </source>
</evidence>
<sequence>MADSKQQGVYGEPPAELAEVAKDAAQFSPLMPGAAKLEERDHDLATLAMLAPPGTIERRYVLALALKALAPGGRFTVMAPVKKGGARLVAELEAFGLAVASAPRRHHRVCEVVIDRPLEGIDEAIADGAPRIVPELGLWSQPGVFAFDRIDPGTAALIEVLPLLEGRGADLGCGIGILARAVLPSPLVTSLTLVDIDRRAVECAEHNVVDARANFLWADVRTAALPEALDFIVMNPPFHDGGAEDRALGQAFIRRAAGSLRRGGRAFVTANRHLPYEDVLKASFKVVRLIGDADGYKLFEAIR</sequence>
<dbReference type="STRING" id="1122133.SAMN02745157_3146"/>
<evidence type="ECO:0000256" key="1">
    <source>
        <dbReference type="ARBA" id="ARBA00022490"/>
    </source>
</evidence>
<dbReference type="InterPro" id="IPR029063">
    <property type="entry name" value="SAM-dependent_MTases_sf"/>
</dbReference>
<gene>
    <name evidence="7" type="ORF">SAMN02745157_3146</name>
</gene>
<protein>
    <submittedName>
        <fullName evidence="7">16S rRNA (Guanine1207-N2)-methyltransferase</fullName>
    </submittedName>
</protein>
<evidence type="ECO:0000313" key="8">
    <source>
        <dbReference type="Proteomes" id="UP000184485"/>
    </source>
</evidence>
<evidence type="ECO:0000256" key="2">
    <source>
        <dbReference type="ARBA" id="ARBA00022552"/>
    </source>
</evidence>
<keyword evidence="4 7" id="KW-0808">Transferase</keyword>
<dbReference type="GO" id="GO:0008757">
    <property type="term" value="F:S-adenosylmethionine-dependent methyltransferase activity"/>
    <property type="evidence" value="ECO:0007669"/>
    <property type="project" value="InterPro"/>
</dbReference>
<keyword evidence="5" id="KW-0949">S-adenosyl-L-methionine</keyword>
<dbReference type="Proteomes" id="UP000184485">
    <property type="component" value="Unassembled WGS sequence"/>
</dbReference>
<dbReference type="PROSITE" id="PS00092">
    <property type="entry name" value="N6_MTASE"/>
    <property type="match status" value="1"/>
</dbReference>
<feature type="domain" description="Methyltransferase small" evidence="6">
    <location>
        <begin position="136"/>
        <end position="299"/>
    </location>
</feature>
<dbReference type="CDD" id="cd02440">
    <property type="entry name" value="AdoMet_MTases"/>
    <property type="match status" value="1"/>
</dbReference>
<evidence type="ECO:0000256" key="4">
    <source>
        <dbReference type="ARBA" id="ARBA00022679"/>
    </source>
</evidence>
<dbReference type="InterPro" id="IPR046977">
    <property type="entry name" value="RsmC/RlmG"/>
</dbReference>
<accession>A0A1M5FST6</accession>
<evidence type="ECO:0000259" key="6">
    <source>
        <dbReference type="Pfam" id="PF05175"/>
    </source>
</evidence>
<keyword evidence="8" id="KW-1185">Reference proteome</keyword>
<name>A0A1M5FST6_9HYPH</name>
<dbReference type="GO" id="GO:0032259">
    <property type="term" value="P:methylation"/>
    <property type="evidence" value="ECO:0007669"/>
    <property type="project" value="UniProtKB-KW"/>
</dbReference>
<dbReference type="InterPro" id="IPR002052">
    <property type="entry name" value="DNA_methylase_N6_adenine_CS"/>
</dbReference>
<evidence type="ECO:0000256" key="3">
    <source>
        <dbReference type="ARBA" id="ARBA00022603"/>
    </source>
</evidence>
<organism evidence="7 8">
    <name type="scientific">Kaistia soli DSM 19436</name>
    <dbReference type="NCBI Taxonomy" id="1122133"/>
    <lineage>
        <taxon>Bacteria</taxon>
        <taxon>Pseudomonadati</taxon>
        <taxon>Pseudomonadota</taxon>
        <taxon>Alphaproteobacteria</taxon>
        <taxon>Hyphomicrobiales</taxon>
        <taxon>Kaistiaceae</taxon>
        <taxon>Kaistia</taxon>
    </lineage>
</organism>
<dbReference type="GO" id="GO:0003676">
    <property type="term" value="F:nucleic acid binding"/>
    <property type="evidence" value="ECO:0007669"/>
    <property type="project" value="InterPro"/>
</dbReference>
<dbReference type="GO" id="GO:0006364">
    <property type="term" value="P:rRNA processing"/>
    <property type="evidence" value="ECO:0007669"/>
    <property type="project" value="UniProtKB-KW"/>
</dbReference>
<proteinExistence type="predicted"/>
<dbReference type="InterPro" id="IPR007848">
    <property type="entry name" value="Small_mtfrase_dom"/>
</dbReference>
<dbReference type="RefSeq" id="WP_073055535.1">
    <property type="nucleotide sequence ID" value="NZ_FQUP01000003.1"/>
</dbReference>
<keyword evidence="2" id="KW-0698">rRNA processing</keyword>
<keyword evidence="1" id="KW-0963">Cytoplasm</keyword>
<dbReference type="EMBL" id="FQUP01000003">
    <property type="protein sequence ID" value="SHF94252.1"/>
    <property type="molecule type" value="Genomic_DNA"/>
</dbReference>
<dbReference type="PANTHER" id="PTHR47816">
    <property type="entry name" value="RIBOSOMAL RNA SMALL SUBUNIT METHYLTRANSFERASE C"/>
    <property type="match status" value="1"/>
</dbReference>
<keyword evidence="3 7" id="KW-0489">Methyltransferase</keyword>
<evidence type="ECO:0000256" key="5">
    <source>
        <dbReference type="ARBA" id="ARBA00022691"/>
    </source>
</evidence>
<reference evidence="7 8" key="1">
    <citation type="submission" date="2016-11" db="EMBL/GenBank/DDBJ databases">
        <authorList>
            <person name="Jaros S."/>
            <person name="Januszkiewicz K."/>
            <person name="Wedrychowicz H."/>
        </authorList>
    </citation>
    <scope>NUCLEOTIDE SEQUENCE [LARGE SCALE GENOMIC DNA]</scope>
    <source>
        <strain evidence="7 8">DSM 19436</strain>
    </source>
</reference>
<dbReference type="Pfam" id="PF05175">
    <property type="entry name" value="MTS"/>
    <property type="match status" value="1"/>
</dbReference>
<dbReference type="AlphaFoldDB" id="A0A1M5FST6"/>
<dbReference type="GO" id="GO:0008170">
    <property type="term" value="F:N-methyltransferase activity"/>
    <property type="evidence" value="ECO:0007669"/>
    <property type="project" value="UniProtKB-ARBA"/>
</dbReference>